<reference evidence="10 11" key="1">
    <citation type="submission" date="2019-03" db="EMBL/GenBank/DDBJ databases">
        <title>Genomic Encyclopedia of Archaeal and Bacterial Type Strains, Phase II (KMG-II): from individual species to whole genera.</title>
        <authorList>
            <person name="Goeker M."/>
        </authorList>
    </citation>
    <scope>NUCLEOTIDE SEQUENCE [LARGE SCALE GENOMIC DNA]</scope>
    <source>
        <strain evidence="10 11">DSM 24782</strain>
    </source>
</reference>
<feature type="transmembrane region" description="Helical" evidence="9">
    <location>
        <begin position="337"/>
        <end position="370"/>
    </location>
</feature>
<evidence type="ECO:0000313" key="11">
    <source>
        <dbReference type="Proteomes" id="UP000295344"/>
    </source>
</evidence>
<protein>
    <submittedName>
        <fullName evidence="10">Mannosyltransferase</fullName>
    </submittedName>
</protein>
<dbReference type="InterPro" id="IPR050297">
    <property type="entry name" value="LipidA_mod_glycosyltrf_83"/>
</dbReference>
<comment type="subcellular location">
    <subcellularLocation>
        <location evidence="1">Cell membrane</location>
        <topology evidence="1">Multi-pass membrane protein</topology>
    </subcellularLocation>
</comment>
<keyword evidence="6 9" id="KW-1133">Transmembrane helix</keyword>
<keyword evidence="11" id="KW-1185">Reference proteome</keyword>
<dbReference type="AlphaFoldDB" id="A0A4R7FS85"/>
<feature type="region of interest" description="Disordered" evidence="8">
    <location>
        <begin position="1"/>
        <end position="20"/>
    </location>
</feature>
<gene>
    <name evidence="10" type="ORF">CLV52_1259</name>
</gene>
<accession>A0A4R7FS85</accession>
<dbReference type="GO" id="GO:0010041">
    <property type="term" value="P:response to iron(III) ion"/>
    <property type="evidence" value="ECO:0007669"/>
    <property type="project" value="TreeGrafter"/>
</dbReference>
<evidence type="ECO:0000256" key="2">
    <source>
        <dbReference type="ARBA" id="ARBA00022475"/>
    </source>
</evidence>
<evidence type="ECO:0000256" key="1">
    <source>
        <dbReference type="ARBA" id="ARBA00004651"/>
    </source>
</evidence>
<dbReference type="PANTHER" id="PTHR33908">
    <property type="entry name" value="MANNOSYLTRANSFERASE YKCB-RELATED"/>
    <property type="match status" value="1"/>
</dbReference>
<evidence type="ECO:0000313" key="10">
    <source>
        <dbReference type="EMBL" id="TDS80693.1"/>
    </source>
</evidence>
<feature type="transmembrane region" description="Helical" evidence="9">
    <location>
        <begin position="226"/>
        <end position="246"/>
    </location>
</feature>
<comment type="caution">
    <text evidence="10">The sequence shown here is derived from an EMBL/GenBank/DDBJ whole genome shotgun (WGS) entry which is preliminary data.</text>
</comment>
<feature type="transmembrane region" description="Helical" evidence="9">
    <location>
        <begin position="162"/>
        <end position="180"/>
    </location>
</feature>
<keyword evidence="7 9" id="KW-0472">Membrane</keyword>
<organism evidence="10 11">
    <name type="scientific">Amnibacterium kyonggiense</name>
    <dbReference type="NCBI Taxonomy" id="595671"/>
    <lineage>
        <taxon>Bacteria</taxon>
        <taxon>Bacillati</taxon>
        <taxon>Actinomycetota</taxon>
        <taxon>Actinomycetes</taxon>
        <taxon>Micrococcales</taxon>
        <taxon>Microbacteriaceae</taxon>
        <taxon>Amnibacterium</taxon>
    </lineage>
</organism>
<feature type="transmembrane region" description="Helical" evidence="9">
    <location>
        <begin position="304"/>
        <end position="325"/>
    </location>
</feature>
<feature type="region of interest" description="Disordered" evidence="8">
    <location>
        <begin position="378"/>
        <end position="407"/>
    </location>
</feature>
<name>A0A4R7FS85_9MICO</name>
<feature type="transmembrane region" description="Helical" evidence="9">
    <location>
        <begin position="37"/>
        <end position="56"/>
    </location>
</feature>
<feature type="transmembrane region" description="Helical" evidence="9">
    <location>
        <begin position="186"/>
        <end position="214"/>
    </location>
</feature>
<dbReference type="Proteomes" id="UP000295344">
    <property type="component" value="Unassembled WGS sequence"/>
</dbReference>
<evidence type="ECO:0000256" key="4">
    <source>
        <dbReference type="ARBA" id="ARBA00022679"/>
    </source>
</evidence>
<dbReference type="GO" id="GO:0009103">
    <property type="term" value="P:lipopolysaccharide biosynthetic process"/>
    <property type="evidence" value="ECO:0007669"/>
    <property type="project" value="UniProtKB-ARBA"/>
</dbReference>
<dbReference type="GO" id="GO:0016763">
    <property type="term" value="F:pentosyltransferase activity"/>
    <property type="evidence" value="ECO:0007669"/>
    <property type="project" value="TreeGrafter"/>
</dbReference>
<evidence type="ECO:0000256" key="5">
    <source>
        <dbReference type="ARBA" id="ARBA00022692"/>
    </source>
</evidence>
<sequence>MFAASAGHPPATGRCYPGRMSTTAAPLRRPRIRARGAAAPLLVGLAAAGIAGVQVGRPAPWRDEVASIAMAQRDWGPFWATIAHVDAVHALYYAGLHLWFAVVPYSPTTLRLPSVAAAAGTAALLVVLGRRLAGPRAGIAAGALSAVLPAMIWAGGEGRSSALTALLATAATLALLHALETDRRRALAWAASSALLALTIAVFVDAALLALAHLATVLLIGRGRRAAGAVAVVAGVLPAAPLLLVARGQTGQVDWIAQLGQPPLVPDGVVQQWFRADAIAIAWGVALLVGAASAVLRRRPASRLAAVALPWVVLPPVLLAAPALVGDPLYWPRYVTFTAPAVALLVGAAVAALPLPAAVSVALALALVAVPQERADRQPRAKAASTLQDEARLVERSRSPGDGPSGIVYGQQDRVEGLTTRAAAIADPAPFRGLEDLIARVPLERSTDLFGEDTTTAAAVPKTAHLRTVWVLIDPGSRPATAVPAAGMRALGFTETGRFRAPGALLLRWTR</sequence>
<keyword evidence="2" id="KW-1003">Cell membrane</keyword>
<keyword evidence="3 10" id="KW-0328">Glycosyltransferase</keyword>
<keyword evidence="5 9" id="KW-0812">Transmembrane</keyword>
<proteinExistence type="predicted"/>
<evidence type="ECO:0000256" key="6">
    <source>
        <dbReference type="ARBA" id="ARBA00022989"/>
    </source>
</evidence>
<feature type="transmembrane region" description="Helical" evidence="9">
    <location>
        <begin position="278"/>
        <end position="297"/>
    </location>
</feature>
<evidence type="ECO:0000256" key="8">
    <source>
        <dbReference type="SAM" id="MobiDB-lite"/>
    </source>
</evidence>
<feature type="transmembrane region" description="Helical" evidence="9">
    <location>
        <begin position="137"/>
        <end position="155"/>
    </location>
</feature>
<evidence type="ECO:0000256" key="3">
    <source>
        <dbReference type="ARBA" id="ARBA00022676"/>
    </source>
</evidence>
<dbReference type="GO" id="GO:0005886">
    <property type="term" value="C:plasma membrane"/>
    <property type="evidence" value="ECO:0007669"/>
    <property type="project" value="UniProtKB-SubCell"/>
</dbReference>
<feature type="transmembrane region" description="Helical" evidence="9">
    <location>
        <begin position="76"/>
        <end position="100"/>
    </location>
</feature>
<feature type="compositionally biased region" description="Basic and acidic residues" evidence="8">
    <location>
        <begin position="389"/>
        <end position="399"/>
    </location>
</feature>
<evidence type="ECO:0000256" key="7">
    <source>
        <dbReference type="ARBA" id="ARBA00023136"/>
    </source>
</evidence>
<evidence type="ECO:0000256" key="9">
    <source>
        <dbReference type="SAM" id="Phobius"/>
    </source>
</evidence>
<dbReference type="PANTHER" id="PTHR33908:SF3">
    <property type="entry name" value="UNDECAPRENYL PHOSPHATE-ALPHA-4-AMINO-4-DEOXY-L-ARABINOSE ARABINOSYL TRANSFERASE"/>
    <property type="match status" value="1"/>
</dbReference>
<feature type="transmembrane region" description="Helical" evidence="9">
    <location>
        <begin position="112"/>
        <end position="131"/>
    </location>
</feature>
<dbReference type="EMBL" id="SOAM01000001">
    <property type="protein sequence ID" value="TDS80693.1"/>
    <property type="molecule type" value="Genomic_DNA"/>
</dbReference>
<keyword evidence="4 10" id="KW-0808">Transferase</keyword>